<dbReference type="SUPFAM" id="SSF52540">
    <property type="entry name" value="P-loop containing nucleoside triphosphate hydrolases"/>
    <property type="match status" value="1"/>
</dbReference>
<dbReference type="Pfam" id="PF01061">
    <property type="entry name" value="ABC2_membrane"/>
    <property type="match status" value="1"/>
</dbReference>
<dbReference type="SMART" id="SM00382">
    <property type="entry name" value="AAA"/>
    <property type="match status" value="1"/>
</dbReference>
<protein>
    <recommendedName>
        <fullName evidence="11">ABC transporter domain-containing protein</fullName>
    </recommendedName>
</protein>
<feature type="domain" description="ABC transporter" evidence="11">
    <location>
        <begin position="223"/>
        <end position="452"/>
    </location>
</feature>
<evidence type="ECO:0000313" key="12">
    <source>
        <dbReference type="EMBL" id="MBW0486549.1"/>
    </source>
</evidence>
<dbReference type="OrthoDB" id="245989at2759"/>
<comment type="caution">
    <text evidence="12">The sequence shown here is derived from an EMBL/GenBank/DDBJ whole genome shotgun (WGS) entry which is preliminary data.</text>
</comment>
<dbReference type="GO" id="GO:0005524">
    <property type="term" value="F:ATP binding"/>
    <property type="evidence" value="ECO:0007669"/>
    <property type="project" value="UniProtKB-KW"/>
</dbReference>
<reference evidence="12" key="1">
    <citation type="submission" date="2021-03" db="EMBL/GenBank/DDBJ databases">
        <title>Draft genome sequence of rust myrtle Austropuccinia psidii MF-1, a brazilian biotype.</title>
        <authorList>
            <person name="Quecine M.C."/>
            <person name="Pachon D.M.R."/>
            <person name="Bonatelli M.L."/>
            <person name="Correr F.H."/>
            <person name="Franceschini L.M."/>
            <person name="Leite T.F."/>
            <person name="Margarido G.R.A."/>
            <person name="Almeida C.A."/>
            <person name="Ferrarezi J.A."/>
            <person name="Labate C.A."/>
        </authorList>
    </citation>
    <scope>NUCLEOTIDE SEQUENCE</scope>
    <source>
        <strain evidence="12">MF-1</strain>
    </source>
</reference>
<keyword evidence="4 10" id="KW-0812">Transmembrane</keyword>
<dbReference type="InterPro" id="IPR027417">
    <property type="entry name" value="P-loop_NTPase"/>
</dbReference>
<evidence type="ECO:0000256" key="6">
    <source>
        <dbReference type="ARBA" id="ARBA00022840"/>
    </source>
</evidence>
<dbReference type="InterPro" id="IPR013525">
    <property type="entry name" value="ABC2_TM"/>
</dbReference>
<sequence length="546" mass="60923">MAGLTRSGGAFITYIAVVYLAYLTLSAFFKFLGAISVSYDTAGKWANLVIIWIVLYSGYMIQEQDMRNWQLWVCFASQYSALSSLRSSNSCEGPYIVPNGPGYPTKLGLHQICSLRGSPPGSQLVSGADYIRAQFQYEMSSAWRDFGIMCVYFIFFTSCLFLAVEFIDFQAGMPAINVFSKENAERKKLNETLQANKEKLRKGASQKELKGLITSRKPFTWEALTYDVKVPEGKRRLLNEVYGYVKPGTLTALMGSSGAGKTTLLDVLANRKTTGVIQGDIKIGGMTPGVDFQRGTGYCEQQDVHEWTATVREAFRFSAYLRQPADISLEEKNAYVEQLIQLLEMEDLADGVEARKRVTIGVELAAKPQLLLFLDEPTTGLDGQSAYNIVRFLRKLASAGQAILCTIHQPNALLFENFDRLLLLKSGGRCVYFGDIGKDSHVIREYFRRNGAVCPQNANPAEFMLEAIARDTWRQVGGKTDWADRWLESPEHEENKRMIAALNGEIKHNQKDRPQQLETVATQCQCSAIPFPASDCLGSDEPFALS</sequence>
<dbReference type="InterPro" id="IPR003439">
    <property type="entry name" value="ABC_transporter-like_ATP-bd"/>
</dbReference>
<comment type="similarity">
    <text evidence="2">Belongs to the ABC transporter superfamily. ABCG family. PDR (TC 3.A.1.205) subfamily.</text>
</comment>
<dbReference type="Pfam" id="PF06422">
    <property type="entry name" value="PDR_CDR"/>
    <property type="match status" value="1"/>
</dbReference>
<feature type="transmembrane region" description="Helical" evidence="10">
    <location>
        <begin position="45"/>
        <end position="61"/>
    </location>
</feature>
<dbReference type="GO" id="GO:0140359">
    <property type="term" value="F:ABC-type transporter activity"/>
    <property type="evidence" value="ECO:0007669"/>
    <property type="project" value="InterPro"/>
</dbReference>
<proteinExistence type="inferred from homology"/>
<evidence type="ECO:0000256" key="7">
    <source>
        <dbReference type="ARBA" id="ARBA00022989"/>
    </source>
</evidence>
<dbReference type="CDD" id="cd03232">
    <property type="entry name" value="ABCG_PDR_domain2"/>
    <property type="match status" value="1"/>
</dbReference>
<keyword evidence="8 10" id="KW-0472">Membrane</keyword>
<feature type="transmembrane region" description="Helical" evidence="10">
    <location>
        <begin position="12"/>
        <end position="39"/>
    </location>
</feature>
<evidence type="ECO:0000259" key="11">
    <source>
        <dbReference type="PROSITE" id="PS50893"/>
    </source>
</evidence>
<dbReference type="Gene3D" id="3.40.50.300">
    <property type="entry name" value="P-loop containing nucleotide triphosphate hydrolases"/>
    <property type="match status" value="1"/>
</dbReference>
<dbReference type="EMBL" id="AVOT02008708">
    <property type="protein sequence ID" value="MBW0486549.1"/>
    <property type="molecule type" value="Genomic_DNA"/>
</dbReference>
<dbReference type="PROSITE" id="PS50893">
    <property type="entry name" value="ABC_TRANSPORTER_2"/>
    <property type="match status" value="1"/>
</dbReference>
<dbReference type="GO" id="GO:0016020">
    <property type="term" value="C:membrane"/>
    <property type="evidence" value="ECO:0007669"/>
    <property type="project" value="UniProtKB-SubCell"/>
</dbReference>
<organism evidence="12 13">
    <name type="scientific">Austropuccinia psidii MF-1</name>
    <dbReference type="NCBI Taxonomy" id="1389203"/>
    <lineage>
        <taxon>Eukaryota</taxon>
        <taxon>Fungi</taxon>
        <taxon>Dikarya</taxon>
        <taxon>Basidiomycota</taxon>
        <taxon>Pucciniomycotina</taxon>
        <taxon>Pucciniomycetes</taxon>
        <taxon>Pucciniales</taxon>
        <taxon>Sphaerophragmiaceae</taxon>
        <taxon>Austropuccinia</taxon>
    </lineage>
</organism>
<accession>A0A9Q3H1G3</accession>
<dbReference type="Proteomes" id="UP000765509">
    <property type="component" value="Unassembled WGS sequence"/>
</dbReference>
<dbReference type="FunFam" id="3.40.50.300:FF:000054">
    <property type="entry name" value="ABC multidrug transporter atrF"/>
    <property type="match status" value="1"/>
</dbReference>
<name>A0A9Q3H1G3_9BASI</name>
<feature type="coiled-coil region" evidence="9">
    <location>
        <begin position="179"/>
        <end position="210"/>
    </location>
</feature>
<evidence type="ECO:0000256" key="2">
    <source>
        <dbReference type="ARBA" id="ARBA00006012"/>
    </source>
</evidence>
<evidence type="ECO:0000256" key="3">
    <source>
        <dbReference type="ARBA" id="ARBA00022448"/>
    </source>
</evidence>
<dbReference type="InterPro" id="IPR010929">
    <property type="entry name" value="PDR_CDR_ABC"/>
</dbReference>
<evidence type="ECO:0000313" key="13">
    <source>
        <dbReference type="Proteomes" id="UP000765509"/>
    </source>
</evidence>
<evidence type="ECO:0000256" key="4">
    <source>
        <dbReference type="ARBA" id="ARBA00022692"/>
    </source>
</evidence>
<keyword evidence="7 10" id="KW-1133">Transmembrane helix</keyword>
<keyword evidence="6" id="KW-0067">ATP-binding</keyword>
<keyword evidence="9" id="KW-0175">Coiled coil</keyword>
<dbReference type="GO" id="GO:0016887">
    <property type="term" value="F:ATP hydrolysis activity"/>
    <property type="evidence" value="ECO:0007669"/>
    <property type="project" value="InterPro"/>
</dbReference>
<feature type="transmembrane region" description="Helical" evidence="10">
    <location>
        <begin position="146"/>
        <end position="167"/>
    </location>
</feature>
<keyword evidence="3" id="KW-0813">Transport</keyword>
<dbReference type="InterPro" id="IPR043926">
    <property type="entry name" value="ABCG_dom"/>
</dbReference>
<evidence type="ECO:0000256" key="8">
    <source>
        <dbReference type="ARBA" id="ARBA00023136"/>
    </source>
</evidence>
<evidence type="ECO:0000256" key="1">
    <source>
        <dbReference type="ARBA" id="ARBA00004141"/>
    </source>
</evidence>
<keyword evidence="5" id="KW-0547">Nucleotide-binding</keyword>
<gene>
    <name evidence="12" type="ORF">O181_026264</name>
</gene>
<comment type="subcellular location">
    <subcellularLocation>
        <location evidence="1">Membrane</location>
        <topology evidence="1">Multi-pass membrane protein</topology>
    </subcellularLocation>
</comment>
<evidence type="ECO:0000256" key="5">
    <source>
        <dbReference type="ARBA" id="ARBA00022741"/>
    </source>
</evidence>
<dbReference type="InterPro" id="IPR034003">
    <property type="entry name" value="ABCG_PDR_2"/>
</dbReference>
<evidence type="ECO:0000256" key="9">
    <source>
        <dbReference type="SAM" id="Coils"/>
    </source>
</evidence>
<dbReference type="Pfam" id="PF00005">
    <property type="entry name" value="ABC_tran"/>
    <property type="match status" value="1"/>
</dbReference>
<dbReference type="AlphaFoldDB" id="A0A9Q3H1G3"/>
<dbReference type="PANTHER" id="PTHR19241">
    <property type="entry name" value="ATP-BINDING CASSETTE TRANSPORTER"/>
    <property type="match status" value="1"/>
</dbReference>
<dbReference type="Pfam" id="PF19055">
    <property type="entry name" value="ABC2_membrane_7"/>
    <property type="match status" value="1"/>
</dbReference>
<dbReference type="InterPro" id="IPR003593">
    <property type="entry name" value="AAA+_ATPase"/>
</dbReference>
<keyword evidence="13" id="KW-1185">Reference proteome</keyword>
<evidence type="ECO:0000256" key="10">
    <source>
        <dbReference type="SAM" id="Phobius"/>
    </source>
</evidence>